<evidence type="ECO:0008006" key="3">
    <source>
        <dbReference type="Google" id="ProtNLM"/>
    </source>
</evidence>
<keyword evidence="2" id="KW-1185">Reference proteome</keyword>
<protein>
    <recommendedName>
        <fullName evidence="3">Lipoprotein</fullName>
    </recommendedName>
</protein>
<organism evidence="1 2">
    <name type="scientific">Streptomyces glycanivorans</name>
    <dbReference type="NCBI Taxonomy" id="3033808"/>
    <lineage>
        <taxon>Bacteria</taxon>
        <taxon>Bacillati</taxon>
        <taxon>Actinomycetota</taxon>
        <taxon>Actinomycetes</taxon>
        <taxon>Kitasatosporales</taxon>
        <taxon>Streptomycetaceae</taxon>
        <taxon>Streptomyces</taxon>
    </lineage>
</organism>
<dbReference type="RefSeq" id="WP_147958814.1">
    <property type="nucleotide sequence ID" value="NZ_CP120983.1"/>
</dbReference>
<gene>
    <name evidence="1" type="ORF">P8A20_19565</name>
</gene>
<dbReference type="Proteomes" id="UP001224433">
    <property type="component" value="Chromosome"/>
</dbReference>
<evidence type="ECO:0000313" key="2">
    <source>
        <dbReference type="Proteomes" id="UP001224433"/>
    </source>
</evidence>
<dbReference type="PROSITE" id="PS51257">
    <property type="entry name" value="PROKAR_LIPOPROTEIN"/>
    <property type="match status" value="1"/>
</dbReference>
<name>A0ABY9JHY0_9ACTN</name>
<reference evidence="1 2" key="1">
    <citation type="submission" date="2023-03" db="EMBL/GenBank/DDBJ databases">
        <title>Isolation and description of six Streptomyces strains from soil environments, able to metabolize different microbial glucans.</title>
        <authorList>
            <person name="Widen T."/>
            <person name="Larsbrink J."/>
        </authorList>
    </citation>
    <scope>NUCLEOTIDE SEQUENCE [LARGE SCALE GENOMIC DNA]</scope>
    <source>
        <strain evidence="1 2">Alt3</strain>
    </source>
</reference>
<proteinExistence type="predicted"/>
<dbReference type="EMBL" id="CP120983">
    <property type="protein sequence ID" value="WLQ65652.1"/>
    <property type="molecule type" value="Genomic_DNA"/>
</dbReference>
<evidence type="ECO:0000313" key="1">
    <source>
        <dbReference type="EMBL" id="WLQ65652.1"/>
    </source>
</evidence>
<sequence length="279" mass="29586">MSSPAFKETTLRRISPRLAVSVVTFALGLTLSAGCAIDKGTALAAEFEEDWAGTPDVATIRTTKNNTLPFKGTSDGTLVVEDGTPADRVTRLAGEMREYVARHDKITGRIMADGVTCTVVADTRRTHEVLALWRSLTADTRVVNADIDDAPWKEATERWRIEVTAADATGALAVFKDMLAGGDRHQPLSGVTVLQVRGPGLFVETDFHDGFPAEAIAAYEAVLARYPVAGASLRRDAVAGSAVDIVVAESADQDHARELARKAAPNLGAAVDVTSRSAG</sequence>
<accession>A0ABY9JHY0</accession>